<dbReference type="InterPro" id="IPR038765">
    <property type="entry name" value="Papain-like_cys_pep_sf"/>
</dbReference>
<feature type="domain" description="Transglutaminase-like" evidence="1">
    <location>
        <begin position="156"/>
        <end position="222"/>
    </location>
</feature>
<accession>A0ABU1BNN1</accession>
<dbReference type="SUPFAM" id="SSF54001">
    <property type="entry name" value="Cysteine proteinases"/>
    <property type="match status" value="1"/>
</dbReference>
<dbReference type="Gene3D" id="3.10.620.30">
    <property type="match status" value="1"/>
</dbReference>
<dbReference type="RefSeq" id="WP_338436506.1">
    <property type="nucleotide sequence ID" value="NZ_JAUYVH010000004.1"/>
</dbReference>
<evidence type="ECO:0000259" key="1">
    <source>
        <dbReference type="SMART" id="SM00460"/>
    </source>
</evidence>
<dbReference type="PANTHER" id="PTHR33490:SF6">
    <property type="entry name" value="SLL1049 PROTEIN"/>
    <property type="match status" value="1"/>
</dbReference>
<dbReference type="SMART" id="SM00460">
    <property type="entry name" value="TGc"/>
    <property type="match status" value="1"/>
</dbReference>
<dbReference type="Pfam" id="PF08379">
    <property type="entry name" value="Bact_transglu_N"/>
    <property type="match status" value="1"/>
</dbReference>
<organism evidence="2 3">
    <name type="scientific">Keguizhuia sedimenti</name>
    <dbReference type="NCBI Taxonomy" id="3064264"/>
    <lineage>
        <taxon>Bacteria</taxon>
        <taxon>Pseudomonadati</taxon>
        <taxon>Pseudomonadota</taxon>
        <taxon>Betaproteobacteria</taxon>
        <taxon>Burkholderiales</taxon>
        <taxon>Oxalobacteraceae</taxon>
        <taxon>Keguizhuia</taxon>
    </lineage>
</organism>
<evidence type="ECO:0000313" key="3">
    <source>
        <dbReference type="Proteomes" id="UP001225596"/>
    </source>
</evidence>
<proteinExistence type="predicted"/>
<keyword evidence="3" id="KW-1185">Reference proteome</keyword>
<protein>
    <submittedName>
        <fullName evidence="2">Transglutaminase family protein</fullName>
    </submittedName>
</protein>
<dbReference type="Pfam" id="PF01841">
    <property type="entry name" value="Transglut_core"/>
    <property type="match status" value="1"/>
</dbReference>
<dbReference type="PANTHER" id="PTHR33490">
    <property type="entry name" value="BLR5614 PROTEIN-RELATED"/>
    <property type="match status" value="1"/>
</dbReference>
<dbReference type="Proteomes" id="UP001225596">
    <property type="component" value="Unassembled WGS sequence"/>
</dbReference>
<dbReference type="InterPro" id="IPR013589">
    <property type="entry name" value="Bac_transglu_N"/>
</dbReference>
<comment type="caution">
    <text evidence="2">The sequence shown here is derived from an EMBL/GenBank/DDBJ whole genome shotgun (WGS) entry which is preliminary data.</text>
</comment>
<sequence length="271" mass="29980">MLLAIRHETLYRYTEPARYSIQQLRLTPRQENHQRVLSWKILAPGHRHAFTDAYDNLCHTLTLTSPHDEVRISVEGQVEIGVPERGRIVDKGALSPLLFTVPTHLTKADEALTEFAFRELRPSRRTTDFLALAEAIRASVSYVTGSTAVTSTAAEAFAQRQGVCQDHAHLFLACCHVMGIPVRYVSGYIDSGSTRRAESHAWVDVWVEEAESPCWVSIDVTHAQLQGDSLCRLAVGRDYESAAPVRGIRRGGGAESLSVDVSVFSPSLGNQ</sequence>
<gene>
    <name evidence="2" type="ORF">Q8A64_09120</name>
</gene>
<dbReference type="EMBL" id="JAUYVH010000004">
    <property type="protein sequence ID" value="MDQ9170572.1"/>
    <property type="molecule type" value="Genomic_DNA"/>
</dbReference>
<reference evidence="2 3" key="1">
    <citation type="submission" date="2023-08" db="EMBL/GenBank/DDBJ databases">
        <title>Oxalobacteraceae gen .nov., isolated from river sludge outside the plant.</title>
        <authorList>
            <person name="Zhao S.Y."/>
        </authorList>
    </citation>
    <scope>NUCLEOTIDE SEQUENCE [LARGE SCALE GENOMIC DNA]</scope>
    <source>
        <strain evidence="2 3">R-40</strain>
    </source>
</reference>
<dbReference type="InterPro" id="IPR002931">
    <property type="entry name" value="Transglutaminase-like"/>
</dbReference>
<name>A0ABU1BNN1_9BURK</name>
<evidence type="ECO:0000313" key="2">
    <source>
        <dbReference type="EMBL" id="MDQ9170572.1"/>
    </source>
</evidence>